<gene>
    <name evidence="3" type="primary">pyrC</name>
    <name evidence="3" type="ORF">HPTL_1727</name>
</gene>
<dbReference type="NCBIfam" id="NF005791">
    <property type="entry name" value="PRK07627.1"/>
    <property type="match status" value="1"/>
</dbReference>
<dbReference type="PANTHER" id="PTHR43668">
    <property type="entry name" value="ALLANTOINASE"/>
    <property type="match status" value="1"/>
</dbReference>
<dbReference type="KEGG" id="htl:HPTL_1727"/>
<proteinExistence type="predicted"/>
<dbReference type="Proteomes" id="UP000262004">
    <property type="component" value="Chromosome"/>
</dbReference>
<evidence type="ECO:0000256" key="1">
    <source>
        <dbReference type="ARBA" id="ARBA00022975"/>
    </source>
</evidence>
<keyword evidence="1" id="KW-0665">Pyrimidine biosynthesis</keyword>
<feature type="domain" description="Dihydroorotase catalytic" evidence="2">
    <location>
        <begin position="60"/>
        <end position="246"/>
    </location>
</feature>
<protein>
    <submittedName>
        <fullName evidence="3">Dihydroorotase</fullName>
    </submittedName>
</protein>
<name>A0A2Z6E0E5_HYDTE</name>
<accession>A0A2Z6E0E5</accession>
<dbReference type="GO" id="GO:0006145">
    <property type="term" value="P:purine nucleobase catabolic process"/>
    <property type="evidence" value="ECO:0007669"/>
    <property type="project" value="TreeGrafter"/>
</dbReference>
<dbReference type="GO" id="GO:0006221">
    <property type="term" value="P:pyrimidine nucleotide biosynthetic process"/>
    <property type="evidence" value="ECO:0007669"/>
    <property type="project" value="UniProtKB-KW"/>
</dbReference>
<dbReference type="SUPFAM" id="SSF51556">
    <property type="entry name" value="Metallo-dependent hydrolases"/>
    <property type="match status" value="1"/>
</dbReference>
<dbReference type="EMBL" id="AP018558">
    <property type="protein sequence ID" value="BBD77985.1"/>
    <property type="molecule type" value="Genomic_DNA"/>
</dbReference>
<dbReference type="InterPro" id="IPR011059">
    <property type="entry name" value="Metal-dep_hydrolase_composite"/>
</dbReference>
<dbReference type="Pfam" id="PF12890">
    <property type="entry name" value="DHOase"/>
    <property type="match status" value="1"/>
</dbReference>
<dbReference type="InterPro" id="IPR050138">
    <property type="entry name" value="DHOase/Allantoinase_Hydrolase"/>
</dbReference>
<dbReference type="PANTHER" id="PTHR43668:SF2">
    <property type="entry name" value="ALLANTOINASE"/>
    <property type="match status" value="1"/>
</dbReference>
<evidence type="ECO:0000313" key="3">
    <source>
        <dbReference type="EMBL" id="BBD77985.1"/>
    </source>
</evidence>
<dbReference type="GO" id="GO:0005737">
    <property type="term" value="C:cytoplasm"/>
    <property type="evidence" value="ECO:0007669"/>
    <property type="project" value="TreeGrafter"/>
</dbReference>
<dbReference type="GO" id="GO:0004151">
    <property type="term" value="F:dihydroorotase activity"/>
    <property type="evidence" value="ECO:0007669"/>
    <property type="project" value="InterPro"/>
</dbReference>
<dbReference type="AlphaFoldDB" id="A0A2Z6E0E5"/>
<organism evidence="3 4">
    <name type="scientific">Hydrogenophilus thermoluteolus</name>
    <name type="common">Pseudomonas hydrogenothermophila</name>
    <dbReference type="NCBI Taxonomy" id="297"/>
    <lineage>
        <taxon>Bacteria</taxon>
        <taxon>Pseudomonadati</taxon>
        <taxon>Pseudomonadota</taxon>
        <taxon>Hydrogenophilia</taxon>
        <taxon>Hydrogenophilales</taxon>
        <taxon>Hydrogenophilaceae</taxon>
        <taxon>Hydrogenophilus</taxon>
    </lineage>
</organism>
<evidence type="ECO:0000259" key="2">
    <source>
        <dbReference type="Pfam" id="PF12890"/>
    </source>
</evidence>
<evidence type="ECO:0000313" key="4">
    <source>
        <dbReference type="Proteomes" id="UP000262004"/>
    </source>
</evidence>
<dbReference type="GO" id="GO:0004038">
    <property type="term" value="F:allantoinase activity"/>
    <property type="evidence" value="ECO:0007669"/>
    <property type="project" value="TreeGrafter"/>
</dbReference>
<sequence length="441" mass="46623">MKWLITNAYLVDPASGREGYGAVAIADGRIVAIQEHPADPPAAPAIPGFTPDRTWDAQRRVLAPALVDTYARLTGPVLEQQTRLERELHGAAAGGIGHLVVAPDTAPPLDEPGLVEMLLERARRAATADILPLGALTVGLKGEQLAEMARLTTAGCIAFSQGDRPMRDTLALLRAMQYAASFDLPVWLTAADPDLSLPGGAHDGVVAARLGLPPIPVAAETVALTRLIELAAEAGVRLHVVNLSSERSVALIRRAKDEGLPVSASVSALHLTMTELDIGAFDTNAHVIPPLRSSRDREALAAAVADGTIDVITSNHTTVGRDAKAYPFSESAPGAAGFETLLPLVLRWGESQGLSLAQTLAPVSSRAAALVDNDEWGRLAVGAPADLILFDPDEPWIVDAHSLVGPAHNTPWWGLPLTGRVTHLMRRGTFVFEREAAPVKN</sequence>
<dbReference type="InterPro" id="IPR024403">
    <property type="entry name" value="DHOase_cat"/>
</dbReference>
<dbReference type="GO" id="GO:0046872">
    <property type="term" value="F:metal ion binding"/>
    <property type="evidence" value="ECO:0007669"/>
    <property type="project" value="InterPro"/>
</dbReference>
<dbReference type="Gene3D" id="3.20.20.140">
    <property type="entry name" value="Metal-dependent hydrolases"/>
    <property type="match status" value="1"/>
</dbReference>
<dbReference type="RefSeq" id="WP_119335662.1">
    <property type="nucleotide sequence ID" value="NZ_AP018558.1"/>
</dbReference>
<keyword evidence="4" id="KW-1185">Reference proteome</keyword>
<dbReference type="InterPro" id="IPR004722">
    <property type="entry name" value="DHOase"/>
</dbReference>
<dbReference type="Gene3D" id="2.30.40.10">
    <property type="entry name" value="Urease, subunit C, domain 1"/>
    <property type="match status" value="1"/>
</dbReference>
<dbReference type="OrthoDB" id="9803027at2"/>
<dbReference type="InterPro" id="IPR032466">
    <property type="entry name" value="Metal_Hydrolase"/>
</dbReference>
<dbReference type="CDD" id="cd01317">
    <property type="entry name" value="DHOase_IIa"/>
    <property type="match status" value="1"/>
</dbReference>
<reference evidence="3 4" key="1">
    <citation type="submission" date="2018-04" db="EMBL/GenBank/DDBJ databases">
        <title>Complete genome sequence of Hydrogenophilus thermoluteolus TH-1.</title>
        <authorList>
            <person name="Arai H."/>
        </authorList>
    </citation>
    <scope>NUCLEOTIDE SEQUENCE [LARGE SCALE GENOMIC DNA]</scope>
    <source>
        <strain evidence="3 4">TH-1</strain>
    </source>
</reference>
<dbReference type="SUPFAM" id="SSF51338">
    <property type="entry name" value="Composite domain of metallo-dependent hydrolases"/>
    <property type="match status" value="1"/>
</dbReference>